<dbReference type="RefSeq" id="YP_001467878.1">
    <property type="nucleotide sequence ID" value="NC_009803.1"/>
</dbReference>
<proteinExistence type="predicted"/>
<dbReference type="Proteomes" id="UP000001132">
    <property type="component" value="Segment"/>
</dbReference>
<organism evidence="1 2">
    <name type="scientific">Thermus virus P23-45</name>
    <name type="common">Thermus thermophilus phage P23-45</name>
    <dbReference type="NCBI Taxonomy" id="2914006"/>
    <lineage>
        <taxon>Viruses</taxon>
        <taxon>Duplodnaviria</taxon>
        <taxon>Heunggongvirae</taxon>
        <taxon>Uroviricota</taxon>
        <taxon>Caudoviricetes</taxon>
        <taxon>Oshimavirus</taxon>
        <taxon>Oshimavirus P2345</taxon>
    </lineage>
</organism>
<dbReference type="KEGG" id="vg:5600449"/>
<gene>
    <name evidence="1" type="ORF">P23p25</name>
</gene>
<name>A7XX48_BP234</name>
<reference evidence="1 2" key="1">
    <citation type="journal article" date="2008" name="J. Mol. Biol.">
        <title>Genome comparison and proteomic characterization of Thermus thermophilus bacteriophages P23-45 and P74-26: siphoviruses with triplex-forming sequences and the longest known tails.</title>
        <authorList>
            <person name="Minakhin L."/>
            <person name="Goel M."/>
            <person name="Berdygulova Z."/>
            <person name="Ramanculov E."/>
            <person name="Florens L."/>
            <person name="Glazko G."/>
            <person name="Karamychev V.N."/>
            <person name="Slesarev A.I."/>
            <person name="Kozyavkin S.A."/>
            <person name="Khromov I."/>
            <person name="Ackermann H.W."/>
            <person name="Washburn M."/>
            <person name="Mushegian A."/>
            <person name="Severinov K."/>
        </authorList>
    </citation>
    <scope>NUCLEOTIDE SEQUENCE</scope>
</reference>
<dbReference type="EMBL" id="EU100883">
    <property type="protein sequence ID" value="ABU96858.1"/>
    <property type="molecule type" value="Genomic_DNA"/>
</dbReference>
<protein>
    <submittedName>
        <fullName evidence="1">Uncharacterized protein</fullName>
    </submittedName>
</protein>
<keyword evidence="2" id="KW-1185">Reference proteome</keyword>
<dbReference type="GeneID" id="5600449"/>
<accession>A7XX48</accession>
<organismHost>
    <name type="scientific">Thermus thermophilus</name>
    <dbReference type="NCBI Taxonomy" id="274"/>
</organismHost>
<evidence type="ECO:0000313" key="1">
    <source>
        <dbReference type="EMBL" id="ABU96858.1"/>
    </source>
</evidence>
<sequence>MPYFAEHYLLTISCPNCGAPMRIKYAKDEPLYVCETESCNTALWWDSPLVLKLARLEKGSSNDQRNKRAR</sequence>
<evidence type="ECO:0000313" key="2">
    <source>
        <dbReference type="Proteomes" id="UP000001132"/>
    </source>
</evidence>